<dbReference type="InterPro" id="IPR050600">
    <property type="entry name" value="SETD3_SETD6_MTase"/>
</dbReference>
<organism evidence="10 11">
    <name type="scientific">Sinanodonta woodiana</name>
    <name type="common">Chinese pond mussel</name>
    <name type="synonym">Anodonta woodiana</name>
    <dbReference type="NCBI Taxonomy" id="1069815"/>
    <lineage>
        <taxon>Eukaryota</taxon>
        <taxon>Metazoa</taxon>
        <taxon>Spiralia</taxon>
        <taxon>Lophotrochozoa</taxon>
        <taxon>Mollusca</taxon>
        <taxon>Bivalvia</taxon>
        <taxon>Autobranchia</taxon>
        <taxon>Heteroconchia</taxon>
        <taxon>Palaeoheterodonta</taxon>
        <taxon>Unionida</taxon>
        <taxon>Unionoidea</taxon>
        <taxon>Unionidae</taxon>
        <taxon>Unioninae</taxon>
        <taxon>Sinanodonta</taxon>
    </lineage>
</organism>
<evidence type="ECO:0000259" key="9">
    <source>
        <dbReference type="PROSITE" id="PS50280"/>
    </source>
</evidence>
<proteinExistence type="inferred from homology"/>
<dbReference type="InterPro" id="IPR001214">
    <property type="entry name" value="SET_dom"/>
</dbReference>
<keyword evidence="2" id="KW-0963">Cytoplasm</keyword>
<evidence type="ECO:0000256" key="6">
    <source>
        <dbReference type="ARBA" id="ARBA00023203"/>
    </source>
</evidence>
<dbReference type="SUPFAM" id="SSF82199">
    <property type="entry name" value="SET domain"/>
    <property type="match status" value="1"/>
</dbReference>
<name>A0ABD3WLG0_SINWO</name>
<dbReference type="EMBL" id="JBJQND010000006">
    <property type="protein sequence ID" value="KAL3874083.1"/>
    <property type="molecule type" value="Genomic_DNA"/>
</dbReference>
<dbReference type="Pfam" id="PF00856">
    <property type="entry name" value="SET"/>
    <property type="match status" value="1"/>
</dbReference>
<feature type="compositionally biased region" description="Basic and acidic residues" evidence="8">
    <location>
        <begin position="21"/>
        <end position="38"/>
    </location>
</feature>
<dbReference type="Pfam" id="PF09273">
    <property type="entry name" value="Rubis-subs-bind"/>
    <property type="match status" value="1"/>
</dbReference>
<dbReference type="PROSITE" id="PS51565">
    <property type="entry name" value="SAM_MT85_SETD3"/>
    <property type="match status" value="1"/>
</dbReference>
<dbReference type="PANTHER" id="PTHR13271:SF47">
    <property type="entry name" value="ACTIN-HISTIDINE N-METHYLTRANSFERASE"/>
    <property type="match status" value="1"/>
</dbReference>
<feature type="region of interest" description="Disordered" evidence="8">
    <location>
        <begin position="1"/>
        <end position="38"/>
    </location>
</feature>
<dbReference type="FunFam" id="3.90.1420.10:FF:000001">
    <property type="entry name" value="histone-lysine N-methyltransferase setd3 isoform X1"/>
    <property type="match status" value="1"/>
</dbReference>
<keyword evidence="4 7" id="KW-0808">Transferase</keyword>
<evidence type="ECO:0000313" key="11">
    <source>
        <dbReference type="Proteomes" id="UP001634394"/>
    </source>
</evidence>
<reference evidence="10 11" key="1">
    <citation type="submission" date="2024-11" db="EMBL/GenBank/DDBJ databases">
        <title>Chromosome-level genome assembly of the freshwater bivalve Anodonta woodiana.</title>
        <authorList>
            <person name="Chen X."/>
        </authorList>
    </citation>
    <scope>NUCLEOTIDE SEQUENCE [LARGE SCALE GENOMIC DNA]</scope>
    <source>
        <strain evidence="10">MN2024</strain>
        <tissue evidence="10">Gills</tissue>
    </source>
</reference>
<dbReference type="GO" id="GO:0005737">
    <property type="term" value="C:cytoplasm"/>
    <property type="evidence" value="ECO:0007669"/>
    <property type="project" value="UniProtKB-SubCell"/>
</dbReference>
<keyword evidence="11" id="KW-1185">Reference proteome</keyword>
<evidence type="ECO:0000313" key="10">
    <source>
        <dbReference type="EMBL" id="KAL3874083.1"/>
    </source>
</evidence>
<accession>A0ABD3WLG0</accession>
<comment type="caution">
    <text evidence="10">The sequence shown here is derived from an EMBL/GenBank/DDBJ whole genome shotgun (WGS) entry which is preliminary data.</text>
</comment>
<dbReference type="InterPro" id="IPR015353">
    <property type="entry name" value="Rubisco_LSMT_subst-bd"/>
</dbReference>
<dbReference type="Gene3D" id="3.90.1410.10">
    <property type="entry name" value="set domain protein methyltransferase, domain 1"/>
    <property type="match status" value="1"/>
</dbReference>
<keyword evidence="3 7" id="KW-0489">Methyltransferase</keyword>
<evidence type="ECO:0000256" key="7">
    <source>
        <dbReference type="PROSITE-ProRule" id="PRU00898"/>
    </source>
</evidence>
<keyword evidence="6" id="KW-0009">Actin-binding</keyword>
<dbReference type="SUPFAM" id="SSF81822">
    <property type="entry name" value="RuBisCo LSMT C-terminal, substrate-binding domain"/>
    <property type="match status" value="1"/>
</dbReference>
<comment type="catalytic activity">
    <reaction evidence="7">
        <text>L-histidyl-[protein] + S-adenosyl-L-methionine = N(tele)-methyl-L-histidyl-[protein] + S-adenosyl-L-homocysteine + H(+)</text>
        <dbReference type="Rhea" id="RHEA:19369"/>
        <dbReference type="Rhea" id="RHEA-COMP:9745"/>
        <dbReference type="Rhea" id="RHEA-COMP:11600"/>
        <dbReference type="ChEBI" id="CHEBI:15378"/>
        <dbReference type="ChEBI" id="CHEBI:16367"/>
        <dbReference type="ChEBI" id="CHEBI:29979"/>
        <dbReference type="ChEBI" id="CHEBI:57856"/>
        <dbReference type="ChEBI" id="CHEBI:59789"/>
        <dbReference type="EC" id="2.1.1.85"/>
    </reaction>
</comment>
<dbReference type="GO" id="GO:0003779">
    <property type="term" value="F:actin binding"/>
    <property type="evidence" value="ECO:0007669"/>
    <property type="project" value="UniProtKB-KW"/>
</dbReference>
<dbReference type="GO" id="GO:0018064">
    <property type="term" value="F:protein-L-histidine N-tele-methyltransferase activity"/>
    <property type="evidence" value="ECO:0007669"/>
    <property type="project" value="UniProtKB-EC"/>
</dbReference>
<keyword evidence="5 7" id="KW-0949">S-adenosyl-L-methionine</keyword>
<sequence>MGRKNKQKQKSQSTKASAVPETKELPKANKKEIQDHVKSLLEKCSQPPSSGAKEFTEFLEIRELIENIRKLQTDQCLPPTRRPEAFPVFISWLQNHSVNTEKIKLHEFEGYGYGLQATVELKEGDMFLAIPRKTMMTVASAQSTVLSQLILEDKILQVMPSVVLALHLLCERRSQDSPWKPYIDILYMEHTLPDKYSTPLYFTVEDLEYLKGSPALSDCISQYRNIARQYAYFYRLLQNETPATTCLSIKDCFTYDDYRWAVSTVMTRQNQIPTLDGSKMTFALIPLWDMCNHCNGLITTDFSLEKDCSECFALRDFQKDEQIFIFYGARSNAELLVHNGFVYPENEHDRTAIKLGISKEDPLFSLKSEVLTRCGLLTSRTFYLHTGSIPVDSDLLLFLRIFCMDEENLRGHFSGADASELRQTLGELEKYISKEAEEKAWSFLETRAKLLLKAYETSIQEDEELLKKNSLSQNATLAIKLRCCEKGILQLVIEYASTRIKSLQSQS</sequence>
<dbReference type="EC" id="2.1.1.85" evidence="7"/>
<dbReference type="InterPro" id="IPR046341">
    <property type="entry name" value="SET_dom_sf"/>
</dbReference>
<dbReference type="CDD" id="cd19176">
    <property type="entry name" value="SET_SETD3"/>
    <property type="match status" value="1"/>
</dbReference>
<evidence type="ECO:0000256" key="3">
    <source>
        <dbReference type="ARBA" id="ARBA00022603"/>
    </source>
</evidence>
<dbReference type="GO" id="GO:0032259">
    <property type="term" value="P:methylation"/>
    <property type="evidence" value="ECO:0007669"/>
    <property type="project" value="UniProtKB-KW"/>
</dbReference>
<evidence type="ECO:0000256" key="2">
    <source>
        <dbReference type="ARBA" id="ARBA00022490"/>
    </source>
</evidence>
<dbReference type="AlphaFoldDB" id="A0ABD3WLG0"/>
<comment type="subcellular location">
    <subcellularLocation>
        <location evidence="1">Cytoplasm</location>
    </subcellularLocation>
</comment>
<dbReference type="Proteomes" id="UP001634394">
    <property type="component" value="Unassembled WGS sequence"/>
</dbReference>
<protein>
    <recommendedName>
        <fullName evidence="7">protein-histidine N-methyltransferase</fullName>
        <ecNumber evidence="7">2.1.1.85</ecNumber>
    </recommendedName>
</protein>
<evidence type="ECO:0000256" key="4">
    <source>
        <dbReference type="ARBA" id="ARBA00022679"/>
    </source>
</evidence>
<dbReference type="InterPro" id="IPR044428">
    <property type="entry name" value="SETD3_SET"/>
</dbReference>
<dbReference type="Gene3D" id="3.90.1420.10">
    <property type="entry name" value="Rubisco LSMT, substrate-binding domain"/>
    <property type="match status" value="1"/>
</dbReference>
<comment type="similarity">
    <text evidence="7">Belongs to the class V-like SAM-binding methyltransferase superfamily. SETD3 actin-histidine methyltransferase family.</text>
</comment>
<feature type="domain" description="SET" evidence="9">
    <location>
        <begin position="101"/>
        <end position="328"/>
    </location>
</feature>
<dbReference type="PROSITE" id="PS50280">
    <property type="entry name" value="SET"/>
    <property type="match status" value="1"/>
</dbReference>
<evidence type="ECO:0000256" key="8">
    <source>
        <dbReference type="SAM" id="MobiDB-lite"/>
    </source>
</evidence>
<dbReference type="PANTHER" id="PTHR13271">
    <property type="entry name" value="UNCHARACTERIZED PUTATIVE METHYLTRANSFERASE"/>
    <property type="match status" value="1"/>
</dbReference>
<evidence type="ECO:0000256" key="5">
    <source>
        <dbReference type="ARBA" id="ARBA00022691"/>
    </source>
</evidence>
<dbReference type="InterPro" id="IPR025785">
    <property type="entry name" value="SETD3"/>
</dbReference>
<dbReference type="InterPro" id="IPR036464">
    <property type="entry name" value="Rubisco_LSMT_subst-bd_sf"/>
</dbReference>
<evidence type="ECO:0000256" key="1">
    <source>
        <dbReference type="ARBA" id="ARBA00004496"/>
    </source>
</evidence>
<gene>
    <name evidence="10" type="ORF">ACJMK2_037146</name>
</gene>